<gene>
    <name evidence="1" type="ORF">PECUL_23A022415</name>
</gene>
<organism evidence="1 2">
    <name type="scientific">Pelobates cultripes</name>
    <name type="common">Western spadefoot toad</name>
    <dbReference type="NCBI Taxonomy" id="61616"/>
    <lineage>
        <taxon>Eukaryota</taxon>
        <taxon>Metazoa</taxon>
        <taxon>Chordata</taxon>
        <taxon>Craniata</taxon>
        <taxon>Vertebrata</taxon>
        <taxon>Euteleostomi</taxon>
        <taxon>Amphibia</taxon>
        <taxon>Batrachia</taxon>
        <taxon>Anura</taxon>
        <taxon>Pelobatoidea</taxon>
        <taxon>Pelobatidae</taxon>
        <taxon>Pelobates</taxon>
    </lineage>
</organism>
<keyword evidence="2" id="KW-1185">Reference proteome</keyword>
<sequence>MLCARLSDLLFYTAPGCQICYYPLPGCQICYNTLCQAVRSVITLCARLSDLSHTLRQAVRSVITLCQAVRYVIIHCARLSDLLLPSVPGCQIYLNHCARLSDLLLPSARLSDMLLPSAPGCQTCLIHCARLSDLLLPSVPGCQISYNTLRQAVRSVITLCQAVRYVIIHCARLSDMLLPSVPSCQICLIQCARLSDLLLPSARLSDLSHTMRQAVRSVLYTAPGCQICYNTLRQAVRSVITFCQAKKAKNGKINAKLSKSSDPGSHKRFYLMDVVGRQYETGRMWNCYKVSTERNMFKRQCCKTNAKQIYRTFVSSLVSTKFALITYVDPTDQKKTACYDIDVEVEDPLKSQMSSFLLSTANQQEISALDNKIHETIESINQLKIQRDFMLSFSRDPKGYIQDWLLSQSRDLKIMTDVVGNPEQERRADFYQEPWSQEAVSRYFYCKIQQRRQELEQSLGVRNT</sequence>
<dbReference type="AlphaFoldDB" id="A0AAD1W074"/>
<reference evidence="1" key="1">
    <citation type="submission" date="2022-03" db="EMBL/GenBank/DDBJ databases">
        <authorList>
            <person name="Alioto T."/>
            <person name="Alioto T."/>
            <person name="Gomez Garrido J."/>
        </authorList>
    </citation>
    <scope>NUCLEOTIDE SEQUENCE</scope>
</reference>
<evidence type="ECO:0000313" key="1">
    <source>
        <dbReference type="EMBL" id="CAH2281610.1"/>
    </source>
</evidence>
<proteinExistence type="predicted"/>
<evidence type="ECO:0000313" key="2">
    <source>
        <dbReference type="Proteomes" id="UP001295444"/>
    </source>
</evidence>
<dbReference type="EMBL" id="OW240915">
    <property type="protein sequence ID" value="CAH2281610.1"/>
    <property type="molecule type" value="Genomic_DNA"/>
</dbReference>
<protein>
    <submittedName>
        <fullName evidence="1">Uncharacterized protein</fullName>
    </submittedName>
</protein>
<accession>A0AAD1W074</accession>
<dbReference type="Proteomes" id="UP001295444">
    <property type="component" value="Chromosome 04"/>
</dbReference>
<name>A0AAD1W074_PELCU</name>